<dbReference type="InterPro" id="IPR014710">
    <property type="entry name" value="RmlC-like_jellyroll"/>
</dbReference>
<dbReference type="SUPFAM" id="SSF51182">
    <property type="entry name" value="RmlC-like cupins"/>
    <property type="match status" value="1"/>
</dbReference>
<dbReference type="InterPro" id="IPR010282">
    <property type="entry name" value="Uncharacterised_HutD/Ves"/>
</dbReference>
<dbReference type="PANTHER" id="PTHR37943:SF1">
    <property type="entry name" value="PROTEIN VES"/>
    <property type="match status" value="1"/>
</dbReference>
<evidence type="ECO:0008006" key="3">
    <source>
        <dbReference type="Google" id="ProtNLM"/>
    </source>
</evidence>
<dbReference type="AlphaFoldDB" id="A0A7W6K3C8"/>
<organism evidence="1 2">
    <name type="scientific">Allorhizobium borbori</name>
    <dbReference type="NCBI Taxonomy" id="485907"/>
    <lineage>
        <taxon>Bacteria</taxon>
        <taxon>Pseudomonadati</taxon>
        <taxon>Pseudomonadota</taxon>
        <taxon>Alphaproteobacteria</taxon>
        <taxon>Hyphomicrobiales</taxon>
        <taxon>Rhizobiaceae</taxon>
        <taxon>Rhizobium/Agrobacterium group</taxon>
        <taxon>Allorhizobium</taxon>
    </lineage>
</organism>
<evidence type="ECO:0000313" key="1">
    <source>
        <dbReference type="EMBL" id="MBB4103325.1"/>
    </source>
</evidence>
<sequence length="184" mass="19888">MHIIKAETYRQVPWKNGGGTTAEIAVFPPDAMMADFDWRLSMADVASDGPFSTFPGIDRTLTLLEGKGMDLAVEGQGDVRLDDQTPPFAFPGDVPVMARLVEGAIRDLNVMTRRERFVHTVEAIALDGHRDVSVEGGTALLFCREGRAEVNGAALGRFDTLVSGAGTLHLSGQGRFCLVLLQEV</sequence>
<comment type="caution">
    <text evidence="1">The sequence shown here is derived from an EMBL/GenBank/DDBJ whole genome shotgun (WGS) entry which is preliminary data.</text>
</comment>
<gene>
    <name evidence="1" type="ORF">GGQ66_001882</name>
</gene>
<dbReference type="EMBL" id="JACIDU010000006">
    <property type="protein sequence ID" value="MBB4103325.1"/>
    <property type="molecule type" value="Genomic_DNA"/>
</dbReference>
<dbReference type="RefSeq" id="WP_183791731.1">
    <property type="nucleotide sequence ID" value="NZ_JACIDU010000006.1"/>
</dbReference>
<accession>A0A7W6K3C8</accession>
<protein>
    <recommendedName>
        <fullName evidence="3">HutD family protein</fullName>
    </recommendedName>
</protein>
<dbReference type="Proteomes" id="UP000584824">
    <property type="component" value="Unassembled WGS sequence"/>
</dbReference>
<proteinExistence type="predicted"/>
<dbReference type="Gene3D" id="2.60.120.10">
    <property type="entry name" value="Jelly Rolls"/>
    <property type="match status" value="1"/>
</dbReference>
<name>A0A7W6K3C8_9HYPH</name>
<dbReference type="Pfam" id="PF05962">
    <property type="entry name" value="HutD"/>
    <property type="match status" value="1"/>
</dbReference>
<dbReference type="CDD" id="cd20293">
    <property type="entry name" value="cupin_HutD_N"/>
    <property type="match status" value="1"/>
</dbReference>
<keyword evidence="2" id="KW-1185">Reference proteome</keyword>
<reference evidence="1 2" key="1">
    <citation type="submission" date="2020-08" db="EMBL/GenBank/DDBJ databases">
        <title>Genomic Encyclopedia of Type Strains, Phase IV (KMG-IV): sequencing the most valuable type-strain genomes for metagenomic binning, comparative biology and taxonomic classification.</title>
        <authorList>
            <person name="Goeker M."/>
        </authorList>
    </citation>
    <scope>NUCLEOTIDE SEQUENCE [LARGE SCALE GENOMIC DNA]</scope>
    <source>
        <strain evidence="1 2">DSM 26385</strain>
    </source>
</reference>
<dbReference type="InterPro" id="IPR011051">
    <property type="entry name" value="RmlC_Cupin_sf"/>
</dbReference>
<evidence type="ECO:0000313" key="2">
    <source>
        <dbReference type="Proteomes" id="UP000584824"/>
    </source>
</evidence>
<dbReference type="PANTHER" id="PTHR37943">
    <property type="entry name" value="PROTEIN VES"/>
    <property type="match status" value="1"/>
</dbReference>